<sequence>MASSSFTVSRYRQPERSSVTRFHEMPPEVREVVIEMGAGDQAGLGSGSSTVDRSTLSKLVKERKSDLLDRLGRVEGVAASLKTDLQGGIGGDDEDISWRTEAFGSNSYAKPPGKGWFCFVWDALVDPTILILLVCAALLLGFGIKEYGTEDGWYDGGSILVAVFFVVSVSAASNFRQNKQLDKLSEISNNILVKVVRTGTLQKISKSDLVVGDVVSLSIGDQIPADGLFVEGYSLRVDESSMTGVNDLVEVDKDQNPFLFSGTMVADGWAKMMVTCVGMNTTQKSIEQTPLQARLKKLTLLLGKFGLIVGFLVLAALLVQYFTEDTMDENGNKGFNGSKTKVDDVINTVVGIIATAVTVVVVAIPGGLLLAMTLIRAYTMKEMMAHRALLRKLSACDTMGSVTTICTATPALLRNRMEVTKSVVGAESMEGRSYTSIADNVLQLLLQGISLTRGSVHKLFSVAPMDDAIHSWAVMKLNMDMDNSTQGLSILDVEASSPEKRSIGIVVERQQDNTNMIHVHWRGDFERILSSCSRYYDNSGQAKVLDDEQHFVKQQIVWHLVVSGALHLPISAFQKRSIKMKECIERFQTRI</sequence>
<keyword evidence="4" id="KW-0067">ATP-binding</keyword>
<evidence type="ECO:0000256" key="2">
    <source>
        <dbReference type="ARBA" id="ARBA00022692"/>
    </source>
</evidence>
<evidence type="ECO:0000259" key="11">
    <source>
        <dbReference type="Pfam" id="PF00690"/>
    </source>
</evidence>
<accession>A0AAW2UCB1</accession>
<feature type="transmembrane region" description="Helical" evidence="9">
    <location>
        <begin position="301"/>
        <end position="322"/>
    </location>
</feature>
<feature type="domain" description="Cation-transporting P-type ATPase N-terminal" evidence="11">
    <location>
        <begin position="72"/>
        <end position="138"/>
    </location>
</feature>
<reference evidence="12" key="1">
    <citation type="submission" date="2020-06" db="EMBL/GenBank/DDBJ databases">
        <authorList>
            <person name="Li T."/>
            <person name="Hu X."/>
            <person name="Zhang T."/>
            <person name="Song X."/>
            <person name="Zhang H."/>
            <person name="Dai N."/>
            <person name="Sheng W."/>
            <person name="Hou X."/>
            <person name="Wei L."/>
        </authorList>
    </citation>
    <scope>NUCLEOTIDE SEQUENCE</scope>
    <source>
        <strain evidence="12">G02</strain>
        <tissue evidence="12">Leaf</tissue>
    </source>
</reference>
<organism evidence="12">
    <name type="scientific">Sesamum radiatum</name>
    <name type="common">Black benniseed</name>
    <dbReference type="NCBI Taxonomy" id="300843"/>
    <lineage>
        <taxon>Eukaryota</taxon>
        <taxon>Viridiplantae</taxon>
        <taxon>Streptophyta</taxon>
        <taxon>Embryophyta</taxon>
        <taxon>Tracheophyta</taxon>
        <taxon>Spermatophyta</taxon>
        <taxon>Magnoliopsida</taxon>
        <taxon>eudicotyledons</taxon>
        <taxon>Gunneridae</taxon>
        <taxon>Pentapetalae</taxon>
        <taxon>asterids</taxon>
        <taxon>lamiids</taxon>
        <taxon>Lamiales</taxon>
        <taxon>Pedaliaceae</taxon>
        <taxon>Sesamum</taxon>
    </lineage>
</organism>
<keyword evidence="3" id="KW-0547">Nucleotide-binding</keyword>
<keyword evidence="7 9" id="KW-0472">Membrane</keyword>
<feature type="compositionally biased region" description="Polar residues" evidence="8">
    <location>
        <begin position="1"/>
        <end position="20"/>
    </location>
</feature>
<proteinExistence type="predicted"/>
<protein>
    <submittedName>
        <fullName evidence="12">Calcium-transporting ATPase 13, plasma membrane-type</fullName>
    </submittedName>
</protein>
<dbReference type="InterPro" id="IPR001757">
    <property type="entry name" value="P_typ_ATPase"/>
</dbReference>
<feature type="transmembrane region" description="Helical" evidence="9">
    <location>
        <begin position="156"/>
        <end position="175"/>
    </location>
</feature>
<keyword evidence="6 9" id="KW-1133">Transmembrane helix</keyword>
<feature type="region of interest" description="Disordered" evidence="8">
    <location>
        <begin position="1"/>
        <end position="24"/>
    </location>
</feature>
<feature type="transmembrane region" description="Helical" evidence="9">
    <location>
        <begin position="116"/>
        <end position="144"/>
    </location>
</feature>
<evidence type="ECO:0000313" key="12">
    <source>
        <dbReference type="EMBL" id="KAL0414458.1"/>
    </source>
</evidence>
<dbReference type="EMBL" id="JACGWJ010000006">
    <property type="protein sequence ID" value="KAL0414458.1"/>
    <property type="molecule type" value="Genomic_DNA"/>
</dbReference>
<dbReference type="InterPro" id="IPR008250">
    <property type="entry name" value="ATPase_P-typ_transduc_dom_A_sf"/>
</dbReference>
<evidence type="ECO:0000256" key="6">
    <source>
        <dbReference type="ARBA" id="ARBA00022989"/>
    </source>
</evidence>
<dbReference type="GO" id="GO:0005388">
    <property type="term" value="F:P-type calcium transporter activity"/>
    <property type="evidence" value="ECO:0007669"/>
    <property type="project" value="TreeGrafter"/>
</dbReference>
<comment type="subcellular location">
    <subcellularLocation>
        <location evidence="1">Membrane</location>
        <topology evidence="1">Multi-pass membrane protein</topology>
    </subcellularLocation>
</comment>
<dbReference type="NCBIfam" id="TIGR01494">
    <property type="entry name" value="ATPase_P-type"/>
    <property type="match status" value="1"/>
</dbReference>
<dbReference type="Gene3D" id="3.40.1110.10">
    <property type="entry name" value="Calcium-transporting ATPase, cytoplasmic domain N"/>
    <property type="match status" value="2"/>
</dbReference>
<evidence type="ECO:0000256" key="9">
    <source>
        <dbReference type="SAM" id="Phobius"/>
    </source>
</evidence>
<feature type="transmembrane region" description="Helical" evidence="9">
    <location>
        <begin position="349"/>
        <end position="375"/>
    </location>
</feature>
<dbReference type="GO" id="GO:0016887">
    <property type="term" value="F:ATP hydrolysis activity"/>
    <property type="evidence" value="ECO:0007669"/>
    <property type="project" value="InterPro"/>
</dbReference>
<dbReference type="InterPro" id="IPR023298">
    <property type="entry name" value="ATPase_P-typ_TM_dom_sf"/>
</dbReference>
<gene>
    <name evidence="12" type="ORF">Sradi_1647500</name>
</gene>
<keyword evidence="5" id="KW-0460">Magnesium</keyword>
<dbReference type="Pfam" id="PF00122">
    <property type="entry name" value="E1-E2_ATPase"/>
    <property type="match status" value="1"/>
</dbReference>
<dbReference type="GO" id="GO:0005886">
    <property type="term" value="C:plasma membrane"/>
    <property type="evidence" value="ECO:0007669"/>
    <property type="project" value="TreeGrafter"/>
</dbReference>
<dbReference type="InterPro" id="IPR023299">
    <property type="entry name" value="ATPase_P-typ_cyto_dom_N"/>
</dbReference>
<comment type="caution">
    <text evidence="12">The sequence shown here is derived from an EMBL/GenBank/DDBJ whole genome shotgun (WGS) entry which is preliminary data.</text>
</comment>
<dbReference type="Pfam" id="PF00690">
    <property type="entry name" value="Cation_ATPase_N"/>
    <property type="match status" value="1"/>
</dbReference>
<evidence type="ECO:0000256" key="1">
    <source>
        <dbReference type="ARBA" id="ARBA00004141"/>
    </source>
</evidence>
<evidence type="ECO:0000259" key="10">
    <source>
        <dbReference type="Pfam" id="PF00122"/>
    </source>
</evidence>
<evidence type="ECO:0000256" key="3">
    <source>
        <dbReference type="ARBA" id="ARBA00022741"/>
    </source>
</evidence>
<dbReference type="PANTHER" id="PTHR24093:SF434">
    <property type="entry name" value="CALCIUM-TRANSPORTING ATPASE 13, PLASMA MEMBRANE-TYPE-RELATED"/>
    <property type="match status" value="1"/>
</dbReference>
<dbReference type="GO" id="GO:0005524">
    <property type="term" value="F:ATP binding"/>
    <property type="evidence" value="ECO:0007669"/>
    <property type="project" value="UniProtKB-KW"/>
</dbReference>
<feature type="domain" description="P-type ATPase A" evidence="10">
    <location>
        <begin position="193"/>
        <end position="287"/>
    </location>
</feature>
<dbReference type="Gene3D" id="3.40.50.1000">
    <property type="entry name" value="HAD superfamily/HAD-like"/>
    <property type="match status" value="1"/>
</dbReference>
<dbReference type="SUPFAM" id="SSF81660">
    <property type="entry name" value="Metal cation-transporting ATPase, ATP-binding domain N"/>
    <property type="match status" value="1"/>
</dbReference>
<dbReference type="InterPro" id="IPR004014">
    <property type="entry name" value="ATPase_P-typ_cation-transptr_N"/>
</dbReference>
<reference evidence="12" key="2">
    <citation type="journal article" date="2024" name="Plant">
        <title>Genomic evolution and insights into agronomic trait innovations of Sesamum species.</title>
        <authorList>
            <person name="Miao H."/>
            <person name="Wang L."/>
            <person name="Qu L."/>
            <person name="Liu H."/>
            <person name="Sun Y."/>
            <person name="Le M."/>
            <person name="Wang Q."/>
            <person name="Wei S."/>
            <person name="Zheng Y."/>
            <person name="Lin W."/>
            <person name="Duan Y."/>
            <person name="Cao H."/>
            <person name="Xiong S."/>
            <person name="Wang X."/>
            <person name="Wei L."/>
            <person name="Li C."/>
            <person name="Ma Q."/>
            <person name="Ju M."/>
            <person name="Zhao R."/>
            <person name="Li G."/>
            <person name="Mu C."/>
            <person name="Tian Q."/>
            <person name="Mei H."/>
            <person name="Zhang T."/>
            <person name="Gao T."/>
            <person name="Zhang H."/>
        </authorList>
    </citation>
    <scope>NUCLEOTIDE SEQUENCE</scope>
    <source>
        <strain evidence="12">G02</strain>
    </source>
</reference>
<evidence type="ECO:0000256" key="5">
    <source>
        <dbReference type="ARBA" id="ARBA00022842"/>
    </source>
</evidence>
<evidence type="ECO:0000256" key="8">
    <source>
        <dbReference type="SAM" id="MobiDB-lite"/>
    </source>
</evidence>
<dbReference type="PANTHER" id="PTHR24093">
    <property type="entry name" value="CATION TRANSPORTING ATPASE"/>
    <property type="match status" value="1"/>
</dbReference>
<evidence type="ECO:0000256" key="7">
    <source>
        <dbReference type="ARBA" id="ARBA00023136"/>
    </source>
</evidence>
<dbReference type="SUPFAM" id="SSF81653">
    <property type="entry name" value="Calcium ATPase, transduction domain A"/>
    <property type="match status" value="1"/>
</dbReference>
<name>A0AAW2UCB1_SESRA</name>
<dbReference type="InterPro" id="IPR059000">
    <property type="entry name" value="ATPase_P-type_domA"/>
</dbReference>
<evidence type="ECO:0000256" key="4">
    <source>
        <dbReference type="ARBA" id="ARBA00022840"/>
    </source>
</evidence>
<dbReference type="InterPro" id="IPR023214">
    <property type="entry name" value="HAD_sf"/>
</dbReference>
<dbReference type="SUPFAM" id="SSF81665">
    <property type="entry name" value="Calcium ATPase, transmembrane domain M"/>
    <property type="match status" value="1"/>
</dbReference>
<dbReference type="AlphaFoldDB" id="A0AAW2UCB1"/>
<dbReference type="Gene3D" id="2.70.150.10">
    <property type="entry name" value="Calcium-transporting ATPase, cytoplasmic transduction domain A"/>
    <property type="match status" value="1"/>
</dbReference>
<dbReference type="Gene3D" id="1.20.1110.10">
    <property type="entry name" value="Calcium-transporting ATPase, transmembrane domain"/>
    <property type="match status" value="1"/>
</dbReference>
<keyword evidence="2 9" id="KW-0812">Transmembrane</keyword>